<proteinExistence type="predicted"/>
<name>A0A0A9BK11_ARUDO</name>
<dbReference type="AlphaFoldDB" id="A0A0A9BK11"/>
<protein>
    <submittedName>
        <fullName evidence="1">Uncharacterized protein</fullName>
    </submittedName>
</protein>
<sequence>MVQQCTLLRKGLCCIQDRCCQFEHFGRLPQPLCIPVDNFSMILLLYSSSNFYLRYWWFFCGEIC</sequence>
<reference evidence="1" key="2">
    <citation type="journal article" date="2015" name="Data Brief">
        <title>Shoot transcriptome of the giant reed, Arundo donax.</title>
        <authorList>
            <person name="Barrero R.A."/>
            <person name="Guerrero F.D."/>
            <person name="Moolhuijzen P."/>
            <person name="Goolsby J.A."/>
            <person name="Tidwell J."/>
            <person name="Bellgard S.E."/>
            <person name="Bellgard M.I."/>
        </authorList>
    </citation>
    <scope>NUCLEOTIDE SEQUENCE</scope>
    <source>
        <tissue evidence="1">Shoot tissue taken approximately 20 cm above the soil surface</tissue>
    </source>
</reference>
<evidence type="ECO:0000313" key="1">
    <source>
        <dbReference type="EMBL" id="JAD64319.1"/>
    </source>
</evidence>
<accession>A0A0A9BK11</accession>
<reference evidence="1" key="1">
    <citation type="submission" date="2014-09" db="EMBL/GenBank/DDBJ databases">
        <authorList>
            <person name="Magalhaes I.L.F."/>
            <person name="Oliveira U."/>
            <person name="Santos F.R."/>
            <person name="Vidigal T.H.D.A."/>
            <person name="Brescovit A.D."/>
            <person name="Santos A.J."/>
        </authorList>
    </citation>
    <scope>NUCLEOTIDE SEQUENCE</scope>
    <source>
        <tissue evidence="1">Shoot tissue taken approximately 20 cm above the soil surface</tissue>
    </source>
</reference>
<dbReference type="EMBL" id="GBRH01233576">
    <property type="protein sequence ID" value="JAD64319.1"/>
    <property type="molecule type" value="Transcribed_RNA"/>
</dbReference>
<organism evidence="1">
    <name type="scientific">Arundo donax</name>
    <name type="common">Giant reed</name>
    <name type="synonym">Donax arundinaceus</name>
    <dbReference type="NCBI Taxonomy" id="35708"/>
    <lineage>
        <taxon>Eukaryota</taxon>
        <taxon>Viridiplantae</taxon>
        <taxon>Streptophyta</taxon>
        <taxon>Embryophyta</taxon>
        <taxon>Tracheophyta</taxon>
        <taxon>Spermatophyta</taxon>
        <taxon>Magnoliopsida</taxon>
        <taxon>Liliopsida</taxon>
        <taxon>Poales</taxon>
        <taxon>Poaceae</taxon>
        <taxon>PACMAD clade</taxon>
        <taxon>Arundinoideae</taxon>
        <taxon>Arundineae</taxon>
        <taxon>Arundo</taxon>
    </lineage>
</organism>